<protein>
    <submittedName>
        <fullName evidence="2">Uncharacterized protein</fullName>
    </submittedName>
</protein>
<reference evidence="2 3" key="1">
    <citation type="submission" date="2015-09" db="EMBL/GenBank/DDBJ databases">
        <title>Genome announcement of multiple Pseudomonas syringae strains.</title>
        <authorList>
            <person name="Thakur S."/>
            <person name="Wang P.W."/>
            <person name="Gong Y."/>
            <person name="Weir B.S."/>
            <person name="Guttman D.S."/>
        </authorList>
    </citation>
    <scope>NUCLEOTIDE SEQUENCE [LARGE SCALE GENOMIC DNA]</scope>
    <source>
        <strain evidence="2 3">ICMP3956</strain>
    </source>
</reference>
<keyword evidence="1" id="KW-1133">Transmembrane helix</keyword>
<gene>
    <name evidence="2" type="ORF">ALO52_03833</name>
</gene>
<dbReference type="RefSeq" id="WP_057411174.1">
    <property type="nucleotide sequence ID" value="NZ_LJRC01000299.1"/>
</dbReference>
<feature type="transmembrane region" description="Helical" evidence="1">
    <location>
        <begin position="51"/>
        <end position="71"/>
    </location>
</feature>
<dbReference type="Pfam" id="PF06790">
    <property type="entry name" value="UPF0259"/>
    <property type="match status" value="1"/>
</dbReference>
<dbReference type="EMBL" id="LJRC01000299">
    <property type="protein sequence ID" value="KPY29722.1"/>
    <property type="molecule type" value="Genomic_DNA"/>
</dbReference>
<dbReference type="PATRIC" id="fig|251707.3.peg.5025"/>
<feature type="transmembrane region" description="Helical" evidence="1">
    <location>
        <begin position="117"/>
        <end position="134"/>
    </location>
</feature>
<name>A0A0P9XE94_9PSED</name>
<evidence type="ECO:0000256" key="1">
    <source>
        <dbReference type="SAM" id="Phobius"/>
    </source>
</evidence>
<accession>A0A0P9XE94</accession>
<organism evidence="2 3">
    <name type="scientific">Pseudomonas syringae pv. primulae</name>
    <dbReference type="NCBI Taxonomy" id="251707"/>
    <lineage>
        <taxon>Bacteria</taxon>
        <taxon>Pseudomonadati</taxon>
        <taxon>Pseudomonadota</taxon>
        <taxon>Gammaproteobacteria</taxon>
        <taxon>Pseudomonadales</taxon>
        <taxon>Pseudomonadaceae</taxon>
        <taxon>Pseudomonas</taxon>
    </lineage>
</organism>
<evidence type="ECO:0000313" key="3">
    <source>
        <dbReference type="Proteomes" id="UP000050562"/>
    </source>
</evidence>
<keyword evidence="1" id="KW-0812">Transmembrane</keyword>
<feature type="transmembrane region" description="Helical" evidence="1">
    <location>
        <begin position="190"/>
        <end position="210"/>
    </location>
</feature>
<comment type="caution">
    <text evidence="2">The sequence shown here is derived from an EMBL/GenBank/DDBJ whole genome shotgun (WGS) entry which is preliminary data.</text>
</comment>
<proteinExistence type="predicted"/>
<sequence>MNPLTVIQDSLYFFRRNLGSILMLCLPLVVLEALAKQALGRAMSAEASPAYSLVVGLFFYPLYTAALILFLDARTRGEEPATRDLLAMALRLWPTFAVLSAMSTLLIMFGLSLLVVPGIWVMIKLAFSEYLLVLRKLTPFMAMRESMLMTTGHFTRIMVCVLCVYIPLWLLEGVGLYLMPEPQSAPVSLLIDSISSFLNLFTSVVMFRLFMLISEPEHTA</sequence>
<keyword evidence="1" id="KW-0472">Membrane</keyword>
<evidence type="ECO:0000313" key="2">
    <source>
        <dbReference type="EMBL" id="KPY29722.1"/>
    </source>
</evidence>
<dbReference type="Proteomes" id="UP000050562">
    <property type="component" value="Unassembled WGS sequence"/>
</dbReference>
<feature type="transmembrane region" description="Helical" evidence="1">
    <location>
        <begin position="92"/>
        <end position="111"/>
    </location>
</feature>
<dbReference type="AlphaFoldDB" id="A0A0P9XE94"/>
<feature type="transmembrane region" description="Helical" evidence="1">
    <location>
        <begin position="154"/>
        <end position="178"/>
    </location>
</feature>